<gene>
    <name evidence="1" type="ORF">Bca52824_022412</name>
</gene>
<evidence type="ECO:0000313" key="2">
    <source>
        <dbReference type="Proteomes" id="UP000886595"/>
    </source>
</evidence>
<organism evidence="1 2">
    <name type="scientific">Brassica carinata</name>
    <name type="common">Ethiopian mustard</name>
    <name type="synonym">Abyssinian cabbage</name>
    <dbReference type="NCBI Taxonomy" id="52824"/>
    <lineage>
        <taxon>Eukaryota</taxon>
        <taxon>Viridiplantae</taxon>
        <taxon>Streptophyta</taxon>
        <taxon>Embryophyta</taxon>
        <taxon>Tracheophyta</taxon>
        <taxon>Spermatophyta</taxon>
        <taxon>Magnoliopsida</taxon>
        <taxon>eudicotyledons</taxon>
        <taxon>Gunneridae</taxon>
        <taxon>Pentapetalae</taxon>
        <taxon>rosids</taxon>
        <taxon>malvids</taxon>
        <taxon>Brassicales</taxon>
        <taxon>Brassicaceae</taxon>
        <taxon>Brassiceae</taxon>
        <taxon>Brassica</taxon>
    </lineage>
</organism>
<dbReference type="EMBL" id="JAAMPC010000005">
    <property type="protein sequence ID" value="KAG2310855.1"/>
    <property type="molecule type" value="Genomic_DNA"/>
</dbReference>
<dbReference type="AlphaFoldDB" id="A0A8X8ARQ1"/>
<keyword evidence="2" id="KW-1185">Reference proteome</keyword>
<name>A0A8X8ARQ1_BRACI</name>
<protein>
    <submittedName>
        <fullName evidence="1">Uncharacterized protein</fullName>
    </submittedName>
</protein>
<proteinExistence type="predicted"/>
<comment type="caution">
    <text evidence="1">The sequence shown here is derived from an EMBL/GenBank/DDBJ whole genome shotgun (WGS) entry which is preliminary data.</text>
</comment>
<sequence>MEFPSPNRSGRDETAVPPKRGRIKIMIARDLATSATSITWKPRRSRIKIMIARDLIRSATSPWAKNNHNGNSEG</sequence>
<dbReference type="Proteomes" id="UP000886595">
    <property type="component" value="Unassembled WGS sequence"/>
</dbReference>
<reference evidence="1 2" key="1">
    <citation type="submission" date="2020-02" db="EMBL/GenBank/DDBJ databases">
        <authorList>
            <person name="Ma Q."/>
            <person name="Huang Y."/>
            <person name="Song X."/>
            <person name="Pei D."/>
        </authorList>
    </citation>
    <scope>NUCLEOTIDE SEQUENCE [LARGE SCALE GENOMIC DNA]</scope>
    <source>
        <strain evidence="1">Sxm20200214</strain>
        <tissue evidence="1">Leaf</tissue>
    </source>
</reference>
<accession>A0A8X8ARQ1</accession>
<evidence type="ECO:0000313" key="1">
    <source>
        <dbReference type="EMBL" id="KAG2310855.1"/>
    </source>
</evidence>
<dbReference type="OrthoDB" id="1033413at2759"/>